<keyword evidence="1" id="KW-0472">Membrane</keyword>
<keyword evidence="1" id="KW-1133">Transmembrane helix</keyword>
<dbReference type="EMBL" id="CP159203">
    <property type="protein sequence ID" value="XCF15163.1"/>
    <property type="molecule type" value="Genomic_DNA"/>
</dbReference>
<geneLocation type="plasmid" evidence="3">
    <name>pNMX12-1_234</name>
</geneLocation>
<dbReference type="RefSeq" id="WP_353633277.1">
    <property type="nucleotide sequence ID" value="NZ_CP159203.1"/>
</dbReference>
<reference evidence="3" key="1">
    <citation type="submission" date="2024-06" db="EMBL/GenBank/DDBJ databases">
        <title>Genome Sequence of an extremely halophilic archaeon isolated from Permian era halite, Salado Formation, Carlsbad, New Mexico: Halobacterium sp. strain NMX12-1.</title>
        <authorList>
            <person name="Sotoa L."/>
            <person name="DasSarma P."/>
            <person name="Anton B.P."/>
            <person name="Vincze T."/>
            <person name="Verma I."/>
            <person name="Eralp B."/>
            <person name="Powers D.W."/>
            <person name="Dozier B.L."/>
            <person name="Roberts R.J."/>
            <person name="DasSarma S."/>
        </authorList>
    </citation>
    <scope>NUCLEOTIDE SEQUENCE</scope>
    <source>
        <strain evidence="3">NMX12-1</strain>
        <plasmid evidence="3">pNMX12-1_234</plasmid>
    </source>
</reference>
<gene>
    <name evidence="3" type="ORF">ABSL23_00710</name>
</gene>
<dbReference type="InterPro" id="IPR058466">
    <property type="entry name" value="DUF8153"/>
</dbReference>
<evidence type="ECO:0000259" key="2">
    <source>
        <dbReference type="Pfam" id="PF26480"/>
    </source>
</evidence>
<name>A0AAU8C8K6_9EURY</name>
<evidence type="ECO:0000256" key="1">
    <source>
        <dbReference type="SAM" id="Phobius"/>
    </source>
</evidence>
<proteinExistence type="predicted"/>
<dbReference type="AlphaFoldDB" id="A0AAU8C8K6"/>
<dbReference type="Pfam" id="PF26480">
    <property type="entry name" value="DUF8153"/>
    <property type="match status" value="1"/>
</dbReference>
<dbReference type="GeneID" id="91107626"/>
<keyword evidence="3" id="KW-0614">Plasmid</keyword>
<dbReference type="KEGG" id="hanx:ABSL23_00710"/>
<sequence>MRRSIRYVLSAAVGLAAMAVAVVARDGSVGILVAIPFVYGATAALVLDDLAKLRAMRDGDARKLGMVGGGISAGSTIALLHESIAAGIAGYGLFVFGMALVIADPVMAADPDER</sequence>
<feature type="domain" description="DUF8153" evidence="2">
    <location>
        <begin position="18"/>
        <end position="109"/>
    </location>
</feature>
<keyword evidence="1" id="KW-0812">Transmembrane</keyword>
<accession>A0AAU8C8K6</accession>
<organism evidence="3">
    <name type="scientific">Halobacterium sp. NMX12-1</name>
    <dbReference type="NCBI Taxonomy" id="3166650"/>
    <lineage>
        <taxon>Archaea</taxon>
        <taxon>Methanobacteriati</taxon>
        <taxon>Methanobacteriota</taxon>
        <taxon>Stenosarchaea group</taxon>
        <taxon>Halobacteria</taxon>
        <taxon>Halobacteriales</taxon>
        <taxon>Halobacteriaceae</taxon>
        <taxon>Halobacterium</taxon>
    </lineage>
</organism>
<protein>
    <recommendedName>
        <fullName evidence="2">DUF8153 domain-containing protein</fullName>
    </recommendedName>
</protein>
<evidence type="ECO:0000313" key="3">
    <source>
        <dbReference type="EMBL" id="XCF15163.1"/>
    </source>
</evidence>
<feature type="transmembrane region" description="Helical" evidence="1">
    <location>
        <begin position="86"/>
        <end position="109"/>
    </location>
</feature>
<feature type="transmembrane region" description="Helical" evidence="1">
    <location>
        <begin position="31"/>
        <end position="51"/>
    </location>
</feature>